<dbReference type="Proteomes" id="UP000001694">
    <property type="component" value="Chromosome"/>
</dbReference>
<dbReference type="STRING" id="444157.Tneu_1656"/>
<comment type="function">
    <text evidence="4">Forms part of the ribosomal stalk which helps the ribosome interact with GTP-bound translation factors.</text>
</comment>
<feature type="domain" description="Large ribosomal subunit protein uL11 C-terminal" evidence="5">
    <location>
        <begin position="70"/>
        <end position="137"/>
    </location>
</feature>
<comment type="similarity">
    <text evidence="1 4">Belongs to the universal ribosomal protein uL11 family.</text>
</comment>
<dbReference type="HOGENOM" id="CLU_074237_4_0_2"/>
<gene>
    <name evidence="4" type="primary">rpl11</name>
    <name evidence="6" type="ordered locus">Tneu_1656</name>
</gene>
<reference evidence="6" key="1">
    <citation type="submission" date="2008-03" db="EMBL/GenBank/DDBJ databases">
        <title>Complete sequence of Thermoproteus neutrophilus V24Sta.</title>
        <authorList>
            <consortium name="US DOE Joint Genome Institute"/>
            <person name="Copeland A."/>
            <person name="Lucas S."/>
            <person name="Lapidus A."/>
            <person name="Glavina del Rio T."/>
            <person name="Dalin E."/>
            <person name="Tice H."/>
            <person name="Bruce D."/>
            <person name="Goodwin L."/>
            <person name="Pitluck S."/>
            <person name="Sims D."/>
            <person name="Brettin T."/>
            <person name="Detter J.C."/>
            <person name="Han C."/>
            <person name="Kuske C.R."/>
            <person name="Schmutz J."/>
            <person name="Larimer F."/>
            <person name="Land M."/>
            <person name="Hauser L."/>
            <person name="Kyrpides N."/>
            <person name="Mikhailova N."/>
            <person name="Biddle J.F."/>
            <person name="Zhang Z."/>
            <person name="Fitz-Gibbon S.T."/>
            <person name="Lowe T.M."/>
            <person name="Saltikov C."/>
            <person name="House C.H."/>
            <person name="Richardson P."/>
        </authorList>
    </citation>
    <scope>NUCLEOTIDE SEQUENCE [LARGE SCALE GENOMIC DNA]</scope>
    <source>
        <strain evidence="6">V24Sta</strain>
    </source>
</reference>
<dbReference type="CDD" id="cd00349">
    <property type="entry name" value="Ribosomal_L11"/>
    <property type="match status" value="1"/>
</dbReference>
<dbReference type="HAMAP" id="MF_00736">
    <property type="entry name" value="Ribosomal_uL11"/>
    <property type="match status" value="1"/>
</dbReference>
<evidence type="ECO:0000256" key="2">
    <source>
        <dbReference type="ARBA" id="ARBA00022980"/>
    </source>
</evidence>
<keyword evidence="3 4" id="KW-0687">Ribonucleoprotein</keyword>
<accession>B1YAC9</accession>
<dbReference type="GO" id="GO:0003735">
    <property type="term" value="F:structural constituent of ribosome"/>
    <property type="evidence" value="ECO:0007669"/>
    <property type="project" value="InterPro"/>
</dbReference>
<dbReference type="Gene3D" id="1.10.10.250">
    <property type="entry name" value="Ribosomal protein L11, C-terminal domain"/>
    <property type="match status" value="1"/>
</dbReference>
<dbReference type="GO" id="GO:0015934">
    <property type="term" value="C:large ribosomal subunit"/>
    <property type="evidence" value="ECO:0007669"/>
    <property type="project" value="TreeGrafter"/>
</dbReference>
<evidence type="ECO:0000313" key="6">
    <source>
        <dbReference type="EMBL" id="ACB40578.1"/>
    </source>
</evidence>
<dbReference type="RefSeq" id="WP_012350997.1">
    <property type="nucleotide sequence ID" value="NC_010525.1"/>
</dbReference>
<dbReference type="OrthoDB" id="8842at2157"/>
<dbReference type="GeneID" id="6165613"/>
<dbReference type="GO" id="GO:0070180">
    <property type="term" value="F:large ribosomal subunit rRNA binding"/>
    <property type="evidence" value="ECO:0007669"/>
    <property type="project" value="UniProtKB-UniRule"/>
</dbReference>
<dbReference type="SUPFAM" id="SSF46906">
    <property type="entry name" value="Ribosomal protein L11, C-terminal domain"/>
    <property type="match status" value="1"/>
</dbReference>
<organism evidence="6 7">
    <name type="scientific">Pyrobaculum neutrophilum (strain DSM 2338 / JCM 9278 / NBRC 100436 / V24Sta)</name>
    <name type="common">Thermoproteus neutrophilus</name>
    <dbReference type="NCBI Taxonomy" id="444157"/>
    <lineage>
        <taxon>Archaea</taxon>
        <taxon>Thermoproteota</taxon>
        <taxon>Thermoprotei</taxon>
        <taxon>Thermoproteales</taxon>
        <taxon>Thermoproteaceae</taxon>
        <taxon>Pyrobaculum</taxon>
    </lineage>
</organism>
<dbReference type="Pfam" id="PF00298">
    <property type="entry name" value="Ribosomal_L11"/>
    <property type="match status" value="1"/>
</dbReference>
<keyword evidence="4" id="KW-0694">RNA-binding</keyword>
<dbReference type="EMBL" id="CP001014">
    <property type="protein sequence ID" value="ACB40578.1"/>
    <property type="molecule type" value="Genomic_DNA"/>
</dbReference>
<dbReference type="InterPro" id="IPR036769">
    <property type="entry name" value="Ribosomal_uL11_C_sf"/>
</dbReference>
<dbReference type="SMART" id="SM00649">
    <property type="entry name" value="RL11"/>
    <property type="match status" value="1"/>
</dbReference>
<comment type="subunit">
    <text evidence="4">Part of the ribosomal stalk of the 50S ribosomal subunit. Interacts with L10 and the large rRNA to form the base of the stalk. L10 forms an elongated spine to which L12 dimers bind in a sequential fashion forming a multimeric L10(L12)X complex.</text>
</comment>
<evidence type="ECO:0000256" key="3">
    <source>
        <dbReference type="ARBA" id="ARBA00023274"/>
    </source>
</evidence>
<name>B1YAC9_PYRNV</name>
<proteinExistence type="inferred from homology"/>
<evidence type="ECO:0000256" key="4">
    <source>
        <dbReference type="HAMAP-Rule" id="MF_00736"/>
    </source>
</evidence>
<keyword evidence="4" id="KW-0699">rRNA-binding</keyword>
<dbReference type="PANTHER" id="PTHR11661">
    <property type="entry name" value="60S RIBOSOMAL PROTEIN L12"/>
    <property type="match status" value="1"/>
</dbReference>
<dbReference type="GO" id="GO:0006412">
    <property type="term" value="P:translation"/>
    <property type="evidence" value="ECO:0007669"/>
    <property type="project" value="UniProtKB-UniRule"/>
</dbReference>
<sequence>MSKRVVAVPLQGGKVAPNPQFQDSLKQMGLDPNAVLQRVQEEVKKYGKYPIQKVEVEVVPPAKYDVKVHLPPIGDLFLKLFGKDTGAHDARNEVIGDLTFEQLVEIAVLKRDELKSRSLKAAVKQLLSTCKAMGITVGGKPAGEVLKEVDAGKYDEIINKFEKLWSQ</sequence>
<keyword evidence="7" id="KW-1185">Reference proteome</keyword>
<dbReference type="InterPro" id="IPR036796">
    <property type="entry name" value="Ribosomal_uL11_N_sf"/>
</dbReference>
<dbReference type="AlphaFoldDB" id="B1YAC9"/>
<dbReference type="InterPro" id="IPR020783">
    <property type="entry name" value="Ribosomal_uL11_C"/>
</dbReference>
<dbReference type="NCBIfam" id="NF002232">
    <property type="entry name" value="PRK01143.1"/>
    <property type="match status" value="1"/>
</dbReference>
<protein>
    <recommendedName>
        <fullName evidence="4">Large ribosomal subunit protein uL11</fullName>
    </recommendedName>
</protein>
<evidence type="ECO:0000256" key="1">
    <source>
        <dbReference type="ARBA" id="ARBA00010537"/>
    </source>
</evidence>
<keyword evidence="2 4" id="KW-0689">Ribosomal protein</keyword>
<dbReference type="KEGG" id="tne:Tneu_1656"/>
<dbReference type="Gene3D" id="3.30.1550.10">
    <property type="entry name" value="Ribosomal protein L11/L12, N-terminal domain"/>
    <property type="match status" value="1"/>
</dbReference>
<evidence type="ECO:0000313" key="7">
    <source>
        <dbReference type="Proteomes" id="UP000001694"/>
    </source>
</evidence>
<dbReference type="eggNOG" id="arCOG04372">
    <property type="taxonomic scope" value="Archaea"/>
</dbReference>
<evidence type="ECO:0000259" key="5">
    <source>
        <dbReference type="Pfam" id="PF00298"/>
    </source>
</evidence>
<dbReference type="PANTHER" id="PTHR11661:SF1">
    <property type="entry name" value="LARGE RIBOSOMAL SUBUNIT PROTEIN UL11M"/>
    <property type="match status" value="1"/>
</dbReference>
<dbReference type="InterPro" id="IPR000911">
    <property type="entry name" value="Ribosomal_uL11"/>
</dbReference>